<protein>
    <submittedName>
        <fullName evidence="3">Uncharacterized protein</fullName>
    </submittedName>
</protein>
<reference evidence="3 4" key="1">
    <citation type="submission" date="2020-07" db="EMBL/GenBank/DDBJ databases">
        <title>Sequencing the genomes of 1000 actinobacteria strains.</title>
        <authorList>
            <person name="Klenk H.-P."/>
        </authorList>
    </citation>
    <scope>NUCLEOTIDE SEQUENCE [LARGE SCALE GENOMIC DNA]</scope>
    <source>
        <strain evidence="3 4">DSM 24552</strain>
    </source>
</reference>
<dbReference type="Proteomes" id="UP000544110">
    <property type="component" value="Unassembled WGS sequence"/>
</dbReference>
<evidence type="ECO:0000313" key="4">
    <source>
        <dbReference type="Proteomes" id="UP000544110"/>
    </source>
</evidence>
<feature type="region of interest" description="Disordered" evidence="1">
    <location>
        <begin position="1"/>
        <end position="36"/>
    </location>
</feature>
<keyword evidence="2" id="KW-0812">Transmembrane</keyword>
<feature type="transmembrane region" description="Helical" evidence="2">
    <location>
        <begin position="77"/>
        <end position="98"/>
    </location>
</feature>
<evidence type="ECO:0000256" key="2">
    <source>
        <dbReference type="SAM" id="Phobius"/>
    </source>
</evidence>
<comment type="caution">
    <text evidence="3">The sequence shown here is derived from an EMBL/GenBank/DDBJ whole genome shotgun (WGS) entry which is preliminary data.</text>
</comment>
<dbReference type="EMBL" id="JACCAC010000001">
    <property type="protein sequence ID" value="NYG55534.1"/>
    <property type="molecule type" value="Genomic_DNA"/>
</dbReference>
<accession>A0A7Y9RUE7</accession>
<organism evidence="3 4">
    <name type="scientific">Nocardioides perillae</name>
    <dbReference type="NCBI Taxonomy" id="1119534"/>
    <lineage>
        <taxon>Bacteria</taxon>
        <taxon>Bacillati</taxon>
        <taxon>Actinomycetota</taxon>
        <taxon>Actinomycetes</taxon>
        <taxon>Propionibacteriales</taxon>
        <taxon>Nocardioidaceae</taxon>
        <taxon>Nocardioides</taxon>
    </lineage>
</organism>
<name>A0A7Y9RUE7_9ACTN</name>
<gene>
    <name evidence="3" type="ORF">BJ989_001838</name>
</gene>
<keyword evidence="2" id="KW-1133">Transmembrane helix</keyword>
<evidence type="ECO:0000256" key="1">
    <source>
        <dbReference type="SAM" id="MobiDB-lite"/>
    </source>
</evidence>
<dbReference type="AlphaFoldDB" id="A0A7Y9RUE7"/>
<proteinExistence type="predicted"/>
<keyword evidence="4" id="KW-1185">Reference proteome</keyword>
<dbReference type="RefSeq" id="WP_179517959.1">
    <property type="nucleotide sequence ID" value="NZ_JACCAC010000001.1"/>
</dbReference>
<keyword evidence="2" id="KW-0472">Membrane</keyword>
<sequence>MDDRSPVEPWEGPDGHDRAGGPGGDPGHSEPLDPHLWHQRLRLTPEQQRMGFDSRTEEGALLEFASSLDATRPAHRAVAWVLLVTFAVPAVLLALRLFGELLDAVRW</sequence>
<feature type="compositionally biased region" description="Basic and acidic residues" evidence="1">
    <location>
        <begin position="27"/>
        <end position="36"/>
    </location>
</feature>
<evidence type="ECO:0000313" key="3">
    <source>
        <dbReference type="EMBL" id="NYG55534.1"/>
    </source>
</evidence>